<feature type="region of interest" description="Disordered" evidence="1">
    <location>
        <begin position="1"/>
        <end position="25"/>
    </location>
</feature>
<sequence>MNNLRQQHQHRDKQMPPSRYSRQPDQFFVPAPSRCQCVRYREPSYRSFLYLLHRESEGISFNHRHHTFTFPSLHLPGTSPSIHHHPGTSSSISTGINVIPVTSPTPAGTFVSPPLAAKSKIQYSITHTAVFLKLFAIATHKCNLYAALGSDVLYKLIKNVNYFLILGHWLSDGNPGFTKESFEAIANEAKICPLYCKLLIGEMCIRRYI</sequence>
<proteinExistence type="predicted"/>
<evidence type="ECO:0000313" key="2">
    <source>
        <dbReference type="EMBL" id="KAF0752027.1"/>
    </source>
</evidence>
<keyword evidence="3" id="KW-1185">Reference proteome</keyword>
<protein>
    <submittedName>
        <fullName evidence="2">THAP domain-containing protein 9</fullName>
    </submittedName>
</protein>
<evidence type="ECO:0000313" key="3">
    <source>
        <dbReference type="Proteomes" id="UP000478052"/>
    </source>
</evidence>
<dbReference type="EMBL" id="VUJU01005183">
    <property type="protein sequence ID" value="KAF0752027.1"/>
    <property type="molecule type" value="Genomic_DNA"/>
</dbReference>
<dbReference type="Proteomes" id="UP000478052">
    <property type="component" value="Unassembled WGS sequence"/>
</dbReference>
<gene>
    <name evidence="2" type="ORF">FWK35_00009907</name>
</gene>
<evidence type="ECO:0000256" key="1">
    <source>
        <dbReference type="SAM" id="MobiDB-lite"/>
    </source>
</evidence>
<organism evidence="2 3">
    <name type="scientific">Aphis craccivora</name>
    <name type="common">Cowpea aphid</name>
    <dbReference type="NCBI Taxonomy" id="307492"/>
    <lineage>
        <taxon>Eukaryota</taxon>
        <taxon>Metazoa</taxon>
        <taxon>Ecdysozoa</taxon>
        <taxon>Arthropoda</taxon>
        <taxon>Hexapoda</taxon>
        <taxon>Insecta</taxon>
        <taxon>Pterygota</taxon>
        <taxon>Neoptera</taxon>
        <taxon>Paraneoptera</taxon>
        <taxon>Hemiptera</taxon>
        <taxon>Sternorrhyncha</taxon>
        <taxon>Aphidomorpha</taxon>
        <taxon>Aphidoidea</taxon>
        <taxon>Aphididae</taxon>
        <taxon>Aphidini</taxon>
        <taxon>Aphis</taxon>
        <taxon>Aphis</taxon>
    </lineage>
</organism>
<accession>A0A6G0YAI9</accession>
<dbReference type="AlphaFoldDB" id="A0A6G0YAI9"/>
<comment type="caution">
    <text evidence="2">The sequence shown here is derived from an EMBL/GenBank/DDBJ whole genome shotgun (WGS) entry which is preliminary data.</text>
</comment>
<name>A0A6G0YAI9_APHCR</name>
<reference evidence="2 3" key="1">
    <citation type="submission" date="2019-08" db="EMBL/GenBank/DDBJ databases">
        <title>Whole genome of Aphis craccivora.</title>
        <authorList>
            <person name="Voronova N.V."/>
            <person name="Shulinski R.S."/>
            <person name="Bandarenka Y.V."/>
            <person name="Zhorov D.G."/>
            <person name="Warner D."/>
        </authorList>
    </citation>
    <scope>NUCLEOTIDE SEQUENCE [LARGE SCALE GENOMIC DNA]</scope>
    <source>
        <strain evidence="2">180601</strain>
        <tissue evidence="2">Whole Body</tissue>
    </source>
</reference>